<keyword evidence="13" id="KW-1185">Reference proteome</keyword>
<keyword evidence="2 8" id="KW-0489">Methyltransferase</keyword>
<feature type="binding site" evidence="9">
    <location>
        <position position="172"/>
    </location>
    <ligand>
        <name>S-adenosyl-L-methionine</name>
        <dbReference type="ChEBI" id="CHEBI:59789"/>
    </ligand>
</feature>
<dbReference type="InterPro" id="IPR014816">
    <property type="entry name" value="tRNA_MeTrfase_Gcd14"/>
</dbReference>
<dbReference type="CDD" id="cd02440">
    <property type="entry name" value="AdoMet_MTases"/>
    <property type="match status" value="1"/>
</dbReference>
<evidence type="ECO:0000256" key="6">
    <source>
        <dbReference type="ARBA" id="ARBA00023242"/>
    </source>
</evidence>
<feature type="domain" description="tRNA (adenine(58)-N(1))-methyltransferase catalytic subunit TRM61 C-terminal" evidence="11">
    <location>
        <begin position="101"/>
        <end position="355"/>
    </location>
</feature>
<keyword evidence="4 8" id="KW-0949">S-adenosyl-L-methionine</keyword>
<evidence type="ECO:0000256" key="2">
    <source>
        <dbReference type="ARBA" id="ARBA00022603"/>
    </source>
</evidence>
<dbReference type="Proteomes" id="UP001054945">
    <property type="component" value="Unassembled WGS sequence"/>
</dbReference>
<evidence type="ECO:0000256" key="4">
    <source>
        <dbReference type="ARBA" id="ARBA00022691"/>
    </source>
</evidence>
<feature type="region of interest" description="Disordered" evidence="10">
    <location>
        <begin position="296"/>
        <end position="326"/>
    </location>
</feature>
<organism evidence="12 13">
    <name type="scientific">Caerostris extrusa</name>
    <name type="common">Bark spider</name>
    <name type="synonym">Caerostris bankana</name>
    <dbReference type="NCBI Taxonomy" id="172846"/>
    <lineage>
        <taxon>Eukaryota</taxon>
        <taxon>Metazoa</taxon>
        <taxon>Ecdysozoa</taxon>
        <taxon>Arthropoda</taxon>
        <taxon>Chelicerata</taxon>
        <taxon>Arachnida</taxon>
        <taxon>Araneae</taxon>
        <taxon>Araneomorphae</taxon>
        <taxon>Entelegynae</taxon>
        <taxon>Araneoidea</taxon>
        <taxon>Araneidae</taxon>
        <taxon>Caerostris</taxon>
    </lineage>
</organism>
<dbReference type="SUPFAM" id="SSF53335">
    <property type="entry name" value="S-adenosyl-L-methionine-dependent methyltransferases"/>
    <property type="match status" value="1"/>
</dbReference>
<keyword evidence="3 8" id="KW-0808">Transferase</keyword>
<feature type="binding site" evidence="9">
    <location>
        <begin position="151"/>
        <end position="154"/>
    </location>
    <ligand>
        <name>S-adenosyl-L-methionine</name>
        <dbReference type="ChEBI" id="CHEBI:59789"/>
    </ligand>
</feature>
<evidence type="ECO:0000256" key="1">
    <source>
        <dbReference type="ARBA" id="ARBA00004123"/>
    </source>
</evidence>
<evidence type="ECO:0000313" key="13">
    <source>
        <dbReference type="Proteomes" id="UP001054945"/>
    </source>
</evidence>
<feature type="binding site" evidence="9">
    <location>
        <position position="218"/>
    </location>
    <ligand>
        <name>S-adenosyl-L-methionine</name>
        <dbReference type="ChEBI" id="CHEBI:59789"/>
    </ligand>
</feature>
<evidence type="ECO:0000259" key="11">
    <source>
        <dbReference type="Pfam" id="PF08704"/>
    </source>
</evidence>
<evidence type="ECO:0000256" key="9">
    <source>
        <dbReference type="PIRSR" id="PIRSR017269-1"/>
    </source>
</evidence>
<dbReference type="GO" id="GO:0005634">
    <property type="term" value="C:nucleus"/>
    <property type="evidence" value="ECO:0007669"/>
    <property type="project" value="UniProtKB-SubCell"/>
</dbReference>
<evidence type="ECO:0000313" key="12">
    <source>
        <dbReference type="EMBL" id="GIY92824.1"/>
    </source>
</evidence>
<accession>A0AAV4XGB2</accession>
<comment type="similarity">
    <text evidence="8">Belongs to the class I-like SAM-binding methyltransferase superfamily. TRM61 family.</text>
</comment>
<evidence type="ECO:0000256" key="3">
    <source>
        <dbReference type="ARBA" id="ARBA00022679"/>
    </source>
</evidence>
<proteinExistence type="inferred from homology"/>
<name>A0AAV4XGB2_CAEEX</name>
<dbReference type="PANTHER" id="PTHR12133">
    <property type="entry name" value="TRNA (ADENINE(58)-N(1))-METHYLTRANSFERASE"/>
    <property type="match status" value="1"/>
</dbReference>
<dbReference type="FunFam" id="3.10.330.20:FF:000002">
    <property type="entry name" value="tRNA (adenine(58)-N(1))-methyltransferase catalytic subunit TRMT61A"/>
    <property type="match status" value="1"/>
</dbReference>
<dbReference type="GO" id="GO:0160107">
    <property type="term" value="F:tRNA (adenine(58)-N1)-methyltransferase activity"/>
    <property type="evidence" value="ECO:0007669"/>
    <property type="project" value="UniProtKB-EC"/>
</dbReference>
<comment type="function">
    <text evidence="8">Catalytic subunit of tRNA (adenine-N(1)-)-methyltransferase, which catalyzes the formation of N(1)-methyladenine at position 58 (m1A58) in initiator methionyl-tRNA.</text>
</comment>
<comment type="caution">
    <text evidence="12">The sequence shown here is derived from an EMBL/GenBank/DDBJ whole genome shotgun (WGS) entry which is preliminary data.</text>
</comment>
<dbReference type="PROSITE" id="PS51620">
    <property type="entry name" value="SAM_TRM61"/>
    <property type="match status" value="1"/>
</dbReference>
<dbReference type="Pfam" id="PF08704">
    <property type="entry name" value="GCD14"/>
    <property type="match status" value="1"/>
</dbReference>
<evidence type="ECO:0000256" key="7">
    <source>
        <dbReference type="ARBA" id="ARBA00048481"/>
    </source>
</evidence>
<dbReference type="GO" id="GO:0030488">
    <property type="term" value="P:tRNA methylation"/>
    <property type="evidence" value="ECO:0007669"/>
    <property type="project" value="InterPro"/>
</dbReference>
<dbReference type="EC" id="2.1.1.220" evidence="8"/>
<evidence type="ECO:0000256" key="8">
    <source>
        <dbReference type="PIRNR" id="PIRNR017269"/>
    </source>
</evidence>
<dbReference type="GO" id="GO:0031515">
    <property type="term" value="C:tRNA (m1A) methyltransferase complex"/>
    <property type="evidence" value="ECO:0007669"/>
    <property type="project" value="UniProtKB-UniRule"/>
</dbReference>
<dbReference type="PIRSF" id="PIRSF017269">
    <property type="entry name" value="GCD14"/>
    <property type="match status" value="1"/>
</dbReference>
<gene>
    <name evidence="12" type="ORF">CEXT_455451</name>
</gene>
<dbReference type="AlphaFoldDB" id="A0AAV4XGB2"/>
<comment type="subcellular location">
    <subcellularLocation>
        <location evidence="1 8">Nucleus</location>
    </subcellularLocation>
</comment>
<dbReference type="Gene3D" id="3.10.330.20">
    <property type="match status" value="1"/>
</dbReference>
<dbReference type="InterPro" id="IPR029063">
    <property type="entry name" value="SAM-dependent_MTases_sf"/>
</dbReference>
<dbReference type="PANTHER" id="PTHR12133:SF2">
    <property type="entry name" value="TRNA (ADENINE(58)-N(1))-METHYLTRANSFERASE CATALYTIC SUBUNIT TRMT61A"/>
    <property type="match status" value="1"/>
</dbReference>
<evidence type="ECO:0000256" key="5">
    <source>
        <dbReference type="ARBA" id="ARBA00022694"/>
    </source>
</evidence>
<comment type="catalytic activity">
    <reaction evidence="8">
        <text>adenosine(58) in tRNA + S-adenosyl-L-methionine = N(1)-methyladenosine(58) in tRNA + S-adenosyl-L-homocysteine + H(+)</text>
        <dbReference type="Rhea" id="RHEA:43152"/>
        <dbReference type="Rhea" id="RHEA-COMP:10365"/>
        <dbReference type="Rhea" id="RHEA-COMP:10366"/>
        <dbReference type="ChEBI" id="CHEBI:15378"/>
        <dbReference type="ChEBI" id="CHEBI:57856"/>
        <dbReference type="ChEBI" id="CHEBI:59789"/>
        <dbReference type="ChEBI" id="CHEBI:74411"/>
        <dbReference type="ChEBI" id="CHEBI:74491"/>
        <dbReference type="EC" id="2.1.1.220"/>
    </reaction>
</comment>
<protein>
    <recommendedName>
        <fullName evidence="8">tRNA (adenine(58)-N(1))-methyltransferase catalytic subunit TRMT61A</fullName>
        <ecNumber evidence="8">2.1.1.220</ecNumber>
    </recommendedName>
</protein>
<comment type="catalytic activity">
    <reaction evidence="7">
        <text>an adenosine in mRNA + S-adenosyl-L-methionine = an N(1)-methyladenosine in mRNA + S-adenosyl-L-homocysteine + H(+)</text>
        <dbReference type="Rhea" id="RHEA:55392"/>
        <dbReference type="Rhea" id="RHEA-COMP:12414"/>
        <dbReference type="Rhea" id="RHEA-COMP:12415"/>
        <dbReference type="ChEBI" id="CHEBI:15378"/>
        <dbReference type="ChEBI" id="CHEBI:57856"/>
        <dbReference type="ChEBI" id="CHEBI:59789"/>
        <dbReference type="ChEBI" id="CHEBI:74411"/>
        <dbReference type="ChEBI" id="CHEBI:74491"/>
    </reaction>
</comment>
<keyword evidence="5 8" id="KW-0819">tRNA processing</keyword>
<dbReference type="Gene3D" id="3.40.50.150">
    <property type="entry name" value="Vaccinia Virus protein VP39"/>
    <property type="match status" value="1"/>
</dbReference>
<dbReference type="EMBL" id="BPLR01017588">
    <property type="protein sequence ID" value="GIY92824.1"/>
    <property type="molecule type" value="Genomic_DNA"/>
</dbReference>
<sequence length="364" mass="40984">MLLNVSKRRRLRSSSPLRIFEHLEEEQMHVKGEASYHHLSLIVICNDLIEEGDLVIVYLDVRHLYPITIKRDEVFQSKYGALKHNDCIGKKFGSVVSCTKGWVYVLFPTPELWTVTLPHRTQILYAADISLIALQLDLKPGSIVCEAGTGSGSLSHALARAIAPNGILYTFDFHERRVKVVQDEFEAHGISSIVKVAHRDVGSEGFGLDQVADAVFLDLPNPWDVIPFAVKALKPSGSRICTFSPCIEQVQRSVEALDKNDFRDIVTVECLQRIYDVKRLTQTVINFDDLENDYSLEDRAKEDDLDDDEDPQPSTKKIDKNGSPSMQKNCETVTHWTAVPPLQTPGHTGYLTYASLVCQKIFDE</sequence>
<reference evidence="12 13" key="1">
    <citation type="submission" date="2021-06" db="EMBL/GenBank/DDBJ databases">
        <title>Caerostris extrusa draft genome.</title>
        <authorList>
            <person name="Kono N."/>
            <person name="Arakawa K."/>
        </authorList>
    </citation>
    <scope>NUCLEOTIDE SEQUENCE [LARGE SCALE GENOMIC DNA]</scope>
</reference>
<evidence type="ECO:0000256" key="10">
    <source>
        <dbReference type="SAM" id="MobiDB-lite"/>
    </source>
</evidence>
<dbReference type="InterPro" id="IPR049470">
    <property type="entry name" value="TRM61_C"/>
</dbReference>
<keyword evidence="6 8" id="KW-0539">Nucleus</keyword>